<feature type="compositionally biased region" description="Basic and acidic residues" evidence="7">
    <location>
        <begin position="106"/>
        <end position="128"/>
    </location>
</feature>
<dbReference type="SMART" id="SM00338">
    <property type="entry name" value="BRLZ"/>
    <property type="match status" value="1"/>
</dbReference>
<reference evidence="9 10" key="1">
    <citation type="submission" date="2014-02" db="EMBL/GenBank/DDBJ databases">
        <title>Transposable element dynamics among asymbiotic and ectomycorrhizal Amanita fungi.</title>
        <authorList>
            <consortium name="DOE Joint Genome Institute"/>
            <person name="Hess J."/>
            <person name="Skrede I."/>
            <person name="Wolfe B."/>
            <person name="LaButti K."/>
            <person name="Ohm R.A."/>
            <person name="Grigoriev I.V."/>
            <person name="Pringle A."/>
        </authorList>
    </citation>
    <scope>NUCLEOTIDE SEQUENCE [LARGE SCALE GENOMIC DNA]</scope>
    <source>
        <strain evidence="9 10">SKay4041</strain>
    </source>
</reference>
<feature type="region of interest" description="Disordered" evidence="7">
    <location>
        <begin position="85"/>
        <end position="128"/>
    </location>
</feature>
<evidence type="ECO:0000256" key="5">
    <source>
        <dbReference type="ARBA" id="ARBA00023242"/>
    </source>
</evidence>
<dbReference type="AlphaFoldDB" id="A0A2A9NBT0"/>
<dbReference type="CDD" id="cd14812">
    <property type="entry name" value="bZIP_u3"/>
    <property type="match status" value="1"/>
</dbReference>
<dbReference type="EMBL" id="KZ302107">
    <property type="protein sequence ID" value="PFH47518.1"/>
    <property type="molecule type" value="Genomic_DNA"/>
</dbReference>
<dbReference type="PROSITE" id="PS50217">
    <property type="entry name" value="BZIP"/>
    <property type="match status" value="1"/>
</dbReference>
<dbReference type="PANTHER" id="PTHR46542:SF1">
    <property type="entry name" value="X-BOX BINDING PROTEIN 1"/>
    <property type="match status" value="1"/>
</dbReference>
<dbReference type="InterPro" id="IPR052470">
    <property type="entry name" value="ER_Stress-Reg_TF"/>
</dbReference>
<evidence type="ECO:0000256" key="3">
    <source>
        <dbReference type="ARBA" id="ARBA00023125"/>
    </source>
</evidence>
<dbReference type="Gene3D" id="1.20.5.170">
    <property type="match status" value="1"/>
</dbReference>
<keyword evidence="4" id="KW-0804">Transcription</keyword>
<name>A0A2A9NBT0_9AGAR</name>
<feature type="region of interest" description="Disordered" evidence="7">
    <location>
        <begin position="152"/>
        <end position="209"/>
    </location>
</feature>
<dbReference type="GO" id="GO:0000981">
    <property type="term" value="F:DNA-binding transcription factor activity, RNA polymerase II-specific"/>
    <property type="evidence" value="ECO:0007669"/>
    <property type="project" value="TreeGrafter"/>
</dbReference>
<keyword evidence="10" id="KW-1185">Reference proteome</keyword>
<dbReference type="PROSITE" id="PS00036">
    <property type="entry name" value="BZIP_BASIC"/>
    <property type="match status" value="1"/>
</dbReference>
<evidence type="ECO:0000256" key="1">
    <source>
        <dbReference type="ARBA" id="ARBA00022843"/>
    </source>
</evidence>
<accession>A0A2A9NBT0</accession>
<keyword evidence="3" id="KW-0238">DNA-binding</keyword>
<feature type="compositionally biased region" description="Pro residues" evidence="7">
    <location>
        <begin position="16"/>
        <end position="33"/>
    </location>
</feature>
<evidence type="ECO:0000256" key="2">
    <source>
        <dbReference type="ARBA" id="ARBA00023015"/>
    </source>
</evidence>
<evidence type="ECO:0000256" key="4">
    <source>
        <dbReference type="ARBA" id="ARBA00023163"/>
    </source>
</evidence>
<feature type="compositionally biased region" description="Low complexity" evidence="7">
    <location>
        <begin position="152"/>
        <end position="187"/>
    </location>
</feature>
<dbReference type="GO" id="GO:0005634">
    <property type="term" value="C:nucleus"/>
    <property type="evidence" value="ECO:0007669"/>
    <property type="project" value="TreeGrafter"/>
</dbReference>
<evidence type="ECO:0000313" key="9">
    <source>
        <dbReference type="EMBL" id="PFH47518.1"/>
    </source>
</evidence>
<keyword evidence="1" id="KW-0832">Ubl conjugation</keyword>
<dbReference type="Pfam" id="PF00170">
    <property type="entry name" value="bZIP_1"/>
    <property type="match status" value="1"/>
</dbReference>
<dbReference type="InterPro" id="IPR046347">
    <property type="entry name" value="bZIP_sf"/>
</dbReference>
<evidence type="ECO:0000256" key="6">
    <source>
        <dbReference type="ARBA" id="ARBA00040165"/>
    </source>
</evidence>
<evidence type="ECO:0000256" key="7">
    <source>
        <dbReference type="SAM" id="MobiDB-lite"/>
    </source>
</evidence>
<dbReference type="Proteomes" id="UP000242287">
    <property type="component" value="Unassembled WGS sequence"/>
</dbReference>
<feature type="compositionally biased region" description="Basic and acidic residues" evidence="7">
    <location>
        <begin position="40"/>
        <end position="50"/>
    </location>
</feature>
<feature type="domain" description="BZIP" evidence="8">
    <location>
        <begin position="46"/>
        <end position="89"/>
    </location>
</feature>
<dbReference type="InterPro" id="IPR004827">
    <property type="entry name" value="bZIP"/>
</dbReference>
<dbReference type="OrthoDB" id="295274at2759"/>
<keyword evidence="5" id="KW-0539">Nucleus</keyword>
<proteinExistence type="predicted"/>
<dbReference type="PANTHER" id="PTHR46542">
    <property type="entry name" value="X-BOX BINDING PROTEIN 1"/>
    <property type="match status" value="1"/>
</dbReference>
<dbReference type="SUPFAM" id="SSF57959">
    <property type="entry name" value="Leucine zipper domain"/>
    <property type="match status" value="1"/>
</dbReference>
<evidence type="ECO:0000259" key="8">
    <source>
        <dbReference type="PROSITE" id="PS50217"/>
    </source>
</evidence>
<evidence type="ECO:0000313" key="10">
    <source>
        <dbReference type="Proteomes" id="UP000242287"/>
    </source>
</evidence>
<keyword evidence="2" id="KW-0805">Transcription regulation</keyword>
<dbReference type="GO" id="GO:0000977">
    <property type="term" value="F:RNA polymerase II transcription regulatory region sequence-specific DNA binding"/>
    <property type="evidence" value="ECO:0007669"/>
    <property type="project" value="TreeGrafter"/>
</dbReference>
<organism evidence="9 10">
    <name type="scientific">Amanita thiersii Skay4041</name>
    <dbReference type="NCBI Taxonomy" id="703135"/>
    <lineage>
        <taxon>Eukaryota</taxon>
        <taxon>Fungi</taxon>
        <taxon>Dikarya</taxon>
        <taxon>Basidiomycota</taxon>
        <taxon>Agaricomycotina</taxon>
        <taxon>Agaricomycetes</taxon>
        <taxon>Agaricomycetidae</taxon>
        <taxon>Agaricales</taxon>
        <taxon>Pluteineae</taxon>
        <taxon>Amanitaceae</taxon>
        <taxon>Amanita</taxon>
    </lineage>
</organism>
<dbReference type="STRING" id="703135.A0A2A9NBT0"/>
<gene>
    <name evidence="9" type="ORF">AMATHDRAFT_77186</name>
</gene>
<sequence length="347" mass="38811">MPQSKSYVDPTSLSLPSPPSPPSPTPSSEPEPGPSRKRARTEMSAEERKEARAHRNRIAAQNSRDRRKAQFGYLERRVAELEEENRQLRAGMGLTPIVTLSASSRQTEEMEKERERQRARERENEELKERIRTLEEGWGAVMKALAAQGFPAAMTQPPSSAPAPTQSQPTFTSRSTSPESTSTRSTSVNENSSIIPHTSFPLSPAPSHTSLEFDLESVPSASPVFPIAHDFPLSEQSSPHVGSAFEHDSTRHLARMATIEVPSMALQRVVSPRSRSLSALVPLTQKLNSSRIPQIRMTQKRLSTTQPWKTCSVKSLRLRRVSNRKACLLWTISSPQHPLCRQRTRRK</sequence>
<protein>
    <recommendedName>
        <fullName evidence="6">X-box-binding protein 1</fullName>
    </recommendedName>
</protein>
<feature type="region of interest" description="Disordered" evidence="7">
    <location>
        <begin position="1"/>
        <end position="69"/>
    </location>
</feature>